<evidence type="ECO:0000256" key="1">
    <source>
        <dbReference type="ARBA" id="ARBA00022729"/>
    </source>
</evidence>
<dbReference type="Proteomes" id="UP000186513">
    <property type="component" value="Unassembled WGS sequence"/>
</dbReference>
<name>A0A1K2H3U8_9NEIS</name>
<gene>
    <name evidence="4" type="ORF">SAMN02745887_00003</name>
</gene>
<dbReference type="AlphaFoldDB" id="A0A1K2H3U8"/>
<evidence type="ECO:0000256" key="2">
    <source>
        <dbReference type="SAM" id="SignalP"/>
    </source>
</evidence>
<dbReference type="STRING" id="1121279.SAMN02745887_00003"/>
<organism evidence="4 5">
    <name type="scientific">Chitinimonas taiwanensis DSM 18899</name>
    <dbReference type="NCBI Taxonomy" id="1121279"/>
    <lineage>
        <taxon>Bacteria</taxon>
        <taxon>Pseudomonadati</taxon>
        <taxon>Pseudomonadota</taxon>
        <taxon>Betaproteobacteria</taxon>
        <taxon>Neisseriales</taxon>
        <taxon>Chitinibacteraceae</taxon>
        <taxon>Chitinimonas</taxon>
    </lineage>
</organism>
<dbReference type="Pfam" id="PF00497">
    <property type="entry name" value="SBP_bac_3"/>
    <property type="match status" value="1"/>
</dbReference>
<evidence type="ECO:0000259" key="3">
    <source>
        <dbReference type="Pfam" id="PF00497"/>
    </source>
</evidence>
<keyword evidence="1 2" id="KW-0732">Signal</keyword>
<reference evidence="4 5" key="1">
    <citation type="submission" date="2016-11" db="EMBL/GenBank/DDBJ databases">
        <authorList>
            <person name="Jaros S."/>
            <person name="Januszkiewicz K."/>
            <person name="Wedrychowicz H."/>
        </authorList>
    </citation>
    <scope>NUCLEOTIDE SEQUENCE [LARGE SCALE GENOMIC DNA]</scope>
    <source>
        <strain evidence="4 5">DSM 18899</strain>
    </source>
</reference>
<feature type="signal peptide" evidence="2">
    <location>
        <begin position="1"/>
        <end position="19"/>
    </location>
</feature>
<dbReference type="EMBL" id="FPKR01000001">
    <property type="protein sequence ID" value="SFZ70012.1"/>
    <property type="molecule type" value="Genomic_DNA"/>
</dbReference>
<feature type="chain" id="PRO_5013312615" evidence="2">
    <location>
        <begin position="20"/>
        <end position="244"/>
    </location>
</feature>
<dbReference type="PANTHER" id="PTHR35936">
    <property type="entry name" value="MEMBRANE-BOUND LYTIC MUREIN TRANSGLYCOSYLASE F"/>
    <property type="match status" value="1"/>
</dbReference>
<dbReference type="RefSeq" id="WP_072426571.1">
    <property type="nucleotide sequence ID" value="NZ_FPKR01000001.1"/>
</dbReference>
<dbReference type="InterPro" id="IPR001638">
    <property type="entry name" value="Solute-binding_3/MltF_N"/>
</dbReference>
<dbReference type="Gene3D" id="3.40.190.10">
    <property type="entry name" value="Periplasmic binding protein-like II"/>
    <property type="match status" value="2"/>
</dbReference>
<keyword evidence="5" id="KW-1185">Reference proteome</keyword>
<sequence>MFRPAALIVFLLALPPAQAQLRVCVENDWAPMAFAREGKPAGAMVDLAAEAFQAAGLTVSFESGSYNRCLALTRRGHYQAMLDVAQNSERQPQFIWPSQPLLVLPLHLIGSKPGTASPGDYSVLRGLRVGMTLGYEYPDALLQQRLVRVVSPSEQANFHQLLAGGIDVMVLSAGSYQALREAAQLKEGEAPHDWGRVDELALYIAFHARHPQAAHWATAISHSLQGLQRSGAPQRILQRWQARP</sequence>
<proteinExistence type="predicted"/>
<dbReference type="SUPFAM" id="SSF53850">
    <property type="entry name" value="Periplasmic binding protein-like II"/>
    <property type="match status" value="1"/>
</dbReference>
<evidence type="ECO:0000313" key="4">
    <source>
        <dbReference type="EMBL" id="SFZ70012.1"/>
    </source>
</evidence>
<evidence type="ECO:0000313" key="5">
    <source>
        <dbReference type="Proteomes" id="UP000186513"/>
    </source>
</evidence>
<dbReference type="PANTHER" id="PTHR35936:SF6">
    <property type="entry name" value="AMINO ACID ABC TRANSPORTER SUBSTRATE-BINDING PAAT FAMILY PROTEIN"/>
    <property type="match status" value="1"/>
</dbReference>
<accession>A0A1K2H3U8</accession>
<protein>
    <submittedName>
        <fullName evidence="4">ABC-type amino acid transport substrate-binding protein</fullName>
    </submittedName>
</protein>
<feature type="domain" description="Solute-binding protein family 3/N-terminal" evidence="3">
    <location>
        <begin position="21"/>
        <end position="240"/>
    </location>
</feature>